<reference evidence="1 2" key="1">
    <citation type="submission" date="2015-01" db="EMBL/GenBank/DDBJ databases">
        <title>The Genome Sequence of Cryptococcus gattii CA1873.</title>
        <authorList>
            <consortium name="The Broad Institute Genomics Platform"/>
            <person name="Cuomo C."/>
            <person name="Litvintseva A."/>
            <person name="Chen Y."/>
            <person name="Heitman J."/>
            <person name="Sun S."/>
            <person name="Springer D."/>
            <person name="Dromer F."/>
            <person name="Young S."/>
            <person name="Zeng Q."/>
            <person name="Gargeya S."/>
            <person name="Abouelleil A."/>
            <person name="Alvarado L."/>
            <person name="Chapman S.B."/>
            <person name="Gainer-Dewar J."/>
            <person name="Goldberg J."/>
            <person name="Griggs A."/>
            <person name="Gujja S."/>
            <person name="Hansen M."/>
            <person name="Howarth C."/>
            <person name="Imamovic A."/>
            <person name="Larimer J."/>
            <person name="Murphy C."/>
            <person name="Naylor J."/>
            <person name="Pearson M."/>
            <person name="Priest M."/>
            <person name="Roberts A."/>
            <person name="Saif S."/>
            <person name="Shea T."/>
            <person name="Sykes S."/>
            <person name="Wortman J."/>
            <person name="Nusbaum C."/>
            <person name="Birren B."/>
        </authorList>
    </citation>
    <scope>NUCLEOTIDE SEQUENCE [LARGE SCALE GENOMIC DNA]</scope>
    <source>
        <strain evidence="1 2">CA1873</strain>
    </source>
</reference>
<name>A0ABR5BES2_CRYGA</name>
<protein>
    <submittedName>
        <fullName evidence="1">Uncharacterized protein</fullName>
    </submittedName>
</protein>
<accession>A0ABR5BES2</accession>
<dbReference type="EMBL" id="KN848892">
    <property type="protein sequence ID" value="KIR67678.1"/>
    <property type="molecule type" value="Genomic_DNA"/>
</dbReference>
<evidence type="ECO:0000313" key="2">
    <source>
        <dbReference type="Proteomes" id="UP000053800"/>
    </source>
</evidence>
<dbReference type="Proteomes" id="UP000053800">
    <property type="component" value="Unassembled WGS sequence"/>
</dbReference>
<evidence type="ECO:0000313" key="1">
    <source>
        <dbReference type="EMBL" id="KIR67678.1"/>
    </source>
</evidence>
<organism evidence="1 2">
    <name type="scientific">Cryptococcus bacillisporus CA1873</name>
    <dbReference type="NCBI Taxonomy" id="1296111"/>
    <lineage>
        <taxon>Eukaryota</taxon>
        <taxon>Fungi</taxon>
        <taxon>Dikarya</taxon>
        <taxon>Basidiomycota</taxon>
        <taxon>Agaricomycotina</taxon>
        <taxon>Tremellomycetes</taxon>
        <taxon>Tremellales</taxon>
        <taxon>Cryptococcaceae</taxon>
        <taxon>Cryptococcus</taxon>
        <taxon>Cryptococcus gattii species complex</taxon>
    </lineage>
</organism>
<sequence length="75" mass="9278">MIAWKRKQQSSRNRLSSPLLYRSTRYLTVYHLQMLQRTKRRSDVLRRVSMSHMPRRRKRTFLLRTIVSTRRKSES</sequence>
<proteinExistence type="predicted"/>
<gene>
    <name evidence="1" type="ORF">I314_02095</name>
</gene>
<keyword evidence="2" id="KW-1185">Reference proteome</keyword>